<dbReference type="OrthoDB" id="9804372at2"/>
<dbReference type="NCBIfam" id="TIGR00628">
    <property type="entry name" value="ung"/>
    <property type="match status" value="1"/>
</dbReference>
<keyword evidence="7 9" id="KW-0378">Hydrolase</keyword>
<evidence type="ECO:0000256" key="5">
    <source>
        <dbReference type="ARBA" id="ARBA00018429"/>
    </source>
</evidence>
<dbReference type="SMART" id="SM00986">
    <property type="entry name" value="UDG"/>
    <property type="match status" value="1"/>
</dbReference>
<keyword evidence="13" id="KW-0326">Glycosidase</keyword>
<dbReference type="InterPro" id="IPR005122">
    <property type="entry name" value="Uracil-DNA_glycosylase-like"/>
</dbReference>
<dbReference type="NCBIfam" id="NF003589">
    <property type="entry name" value="PRK05254.1-2"/>
    <property type="match status" value="1"/>
</dbReference>
<sequence length="225" mass="25799">MTMKVDNDWSEKLHDEVRMPYFKQLWSWLKGEYEREEIYPPYDQLFTAFRLTSYEDTKVVIVGQDPYHGPGQAHGLSFSVRPGVRIPPSLLNMLKEGASDVGITMPNHGSLTSWAEQGVLLLNTVLTVRAGQAASHKGMGWEQFTDRVIELLNEREKPIIFVLWGSHAQAKAKMIDQKKHFIVQSPHPSPLSAHRGFMGSKPYSKINAKLREWEETEIDWQLPQL</sequence>
<dbReference type="GO" id="GO:0004844">
    <property type="term" value="F:uracil DNA N-glycosylase activity"/>
    <property type="evidence" value="ECO:0007669"/>
    <property type="project" value="UniProtKB-UniRule"/>
</dbReference>
<evidence type="ECO:0000256" key="2">
    <source>
        <dbReference type="ARBA" id="ARBA00002631"/>
    </source>
</evidence>
<evidence type="ECO:0000313" key="13">
    <source>
        <dbReference type="EMBL" id="TVX94215.1"/>
    </source>
</evidence>
<comment type="similarity">
    <text evidence="3 9 11">Belongs to the uracil-DNA glycosylase (UDG) superfamily. UNG family.</text>
</comment>
<organism evidence="13 14">
    <name type="scientific">Paenibacillus agilis</name>
    <dbReference type="NCBI Taxonomy" id="3020863"/>
    <lineage>
        <taxon>Bacteria</taxon>
        <taxon>Bacillati</taxon>
        <taxon>Bacillota</taxon>
        <taxon>Bacilli</taxon>
        <taxon>Bacillales</taxon>
        <taxon>Paenibacillaceae</taxon>
        <taxon>Paenibacillus</taxon>
    </lineage>
</organism>
<keyword evidence="6 9" id="KW-0227">DNA damage</keyword>
<comment type="subcellular location">
    <subcellularLocation>
        <location evidence="9">Cytoplasm</location>
    </subcellularLocation>
</comment>
<comment type="function">
    <text evidence="2 9 11">Excises uracil residues from the DNA which can arise as a result of misincorporation of dUMP residues by DNA polymerase or due to deamination of cytosine.</text>
</comment>
<feature type="domain" description="Uracil-DNA glycosylase-like" evidence="12">
    <location>
        <begin position="50"/>
        <end position="210"/>
    </location>
</feature>
<dbReference type="PROSITE" id="PS00130">
    <property type="entry name" value="U_DNA_GLYCOSYLASE"/>
    <property type="match status" value="1"/>
</dbReference>
<dbReference type="PANTHER" id="PTHR11264">
    <property type="entry name" value="URACIL-DNA GLYCOSYLASE"/>
    <property type="match status" value="1"/>
</dbReference>
<dbReference type="NCBIfam" id="NF003592">
    <property type="entry name" value="PRK05254.1-5"/>
    <property type="match status" value="1"/>
</dbReference>
<dbReference type="InterPro" id="IPR018085">
    <property type="entry name" value="Ura-DNA_Glyclase_AS"/>
</dbReference>
<dbReference type="GO" id="GO:0097510">
    <property type="term" value="P:base-excision repair, AP site formation via deaminated base removal"/>
    <property type="evidence" value="ECO:0007669"/>
    <property type="project" value="TreeGrafter"/>
</dbReference>
<dbReference type="AlphaFoldDB" id="A0A559J2V1"/>
<comment type="caution">
    <text evidence="13">The sequence shown here is derived from an EMBL/GenBank/DDBJ whole genome shotgun (WGS) entry which is preliminary data.</text>
</comment>
<evidence type="ECO:0000256" key="10">
    <source>
        <dbReference type="PROSITE-ProRule" id="PRU10072"/>
    </source>
</evidence>
<accession>A0A559J2V1</accession>
<dbReference type="EC" id="3.2.2.27" evidence="4 9"/>
<evidence type="ECO:0000256" key="1">
    <source>
        <dbReference type="ARBA" id="ARBA00001400"/>
    </source>
</evidence>
<dbReference type="PANTHER" id="PTHR11264:SF0">
    <property type="entry name" value="URACIL-DNA GLYCOSYLASE"/>
    <property type="match status" value="1"/>
</dbReference>
<reference evidence="13 14" key="1">
    <citation type="submission" date="2019-07" db="EMBL/GenBank/DDBJ databases">
        <authorList>
            <person name="Kim J."/>
        </authorList>
    </citation>
    <scope>NUCLEOTIDE SEQUENCE [LARGE SCALE GENOMIC DNA]</scope>
    <source>
        <strain evidence="13 14">N4</strain>
    </source>
</reference>
<evidence type="ECO:0000256" key="8">
    <source>
        <dbReference type="ARBA" id="ARBA00023204"/>
    </source>
</evidence>
<dbReference type="Pfam" id="PF03167">
    <property type="entry name" value="UDG"/>
    <property type="match status" value="1"/>
</dbReference>
<dbReference type="CDD" id="cd10027">
    <property type="entry name" value="UDG-F1-like"/>
    <property type="match status" value="1"/>
</dbReference>
<dbReference type="FunFam" id="3.40.470.10:FF:000001">
    <property type="entry name" value="Uracil-DNA glycosylase"/>
    <property type="match status" value="1"/>
</dbReference>
<dbReference type="SUPFAM" id="SSF52141">
    <property type="entry name" value="Uracil-DNA glycosylase-like"/>
    <property type="match status" value="1"/>
</dbReference>
<dbReference type="HAMAP" id="MF_00148">
    <property type="entry name" value="UDG"/>
    <property type="match status" value="1"/>
</dbReference>
<gene>
    <name evidence="9" type="primary">ung</name>
    <name evidence="13" type="ORF">FPZ44_14835</name>
</gene>
<dbReference type="InterPro" id="IPR036895">
    <property type="entry name" value="Uracil-DNA_glycosylase-like_sf"/>
</dbReference>
<evidence type="ECO:0000256" key="3">
    <source>
        <dbReference type="ARBA" id="ARBA00008184"/>
    </source>
</evidence>
<feature type="active site" description="Proton acceptor" evidence="9 10">
    <location>
        <position position="65"/>
    </location>
</feature>
<dbReference type="Gene3D" id="3.40.470.10">
    <property type="entry name" value="Uracil-DNA glycosylase-like domain"/>
    <property type="match status" value="1"/>
</dbReference>
<evidence type="ECO:0000256" key="11">
    <source>
        <dbReference type="RuleBase" id="RU003780"/>
    </source>
</evidence>
<evidence type="ECO:0000256" key="6">
    <source>
        <dbReference type="ARBA" id="ARBA00022763"/>
    </source>
</evidence>
<evidence type="ECO:0000313" key="14">
    <source>
        <dbReference type="Proteomes" id="UP000318102"/>
    </source>
</evidence>
<dbReference type="NCBIfam" id="NF003591">
    <property type="entry name" value="PRK05254.1-4"/>
    <property type="match status" value="1"/>
</dbReference>
<name>A0A559J2V1_9BACL</name>
<protein>
    <recommendedName>
        <fullName evidence="5 9">Uracil-DNA glycosylase</fullName>
        <shortName evidence="9">UDG</shortName>
        <ecNumber evidence="4 9">3.2.2.27</ecNumber>
    </recommendedName>
</protein>
<evidence type="ECO:0000256" key="7">
    <source>
        <dbReference type="ARBA" id="ARBA00022801"/>
    </source>
</evidence>
<evidence type="ECO:0000256" key="4">
    <source>
        <dbReference type="ARBA" id="ARBA00012030"/>
    </source>
</evidence>
<evidence type="ECO:0000256" key="9">
    <source>
        <dbReference type="HAMAP-Rule" id="MF_00148"/>
    </source>
</evidence>
<keyword evidence="14" id="KW-1185">Reference proteome</keyword>
<dbReference type="SMART" id="SM00987">
    <property type="entry name" value="UreE_C"/>
    <property type="match status" value="1"/>
</dbReference>
<dbReference type="GO" id="GO:0005737">
    <property type="term" value="C:cytoplasm"/>
    <property type="evidence" value="ECO:0007669"/>
    <property type="project" value="UniProtKB-SubCell"/>
</dbReference>
<proteinExistence type="inferred from homology"/>
<dbReference type="NCBIfam" id="NF003588">
    <property type="entry name" value="PRK05254.1-1"/>
    <property type="match status" value="1"/>
</dbReference>
<keyword evidence="9" id="KW-0963">Cytoplasm</keyword>
<comment type="catalytic activity">
    <reaction evidence="1 9 11">
        <text>Hydrolyzes single-stranded DNA or mismatched double-stranded DNA and polynucleotides, releasing free uracil.</text>
        <dbReference type="EC" id="3.2.2.27"/>
    </reaction>
</comment>
<dbReference type="InterPro" id="IPR002043">
    <property type="entry name" value="UDG_fam1"/>
</dbReference>
<keyword evidence="8 9" id="KW-0234">DNA repair</keyword>
<evidence type="ECO:0000259" key="12">
    <source>
        <dbReference type="SMART" id="SM00986"/>
    </source>
</evidence>
<dbReference type="Proteomes" id="UP000318102">
    <property type="component" value="Unassembled WGS sequence"/>
</dbReference>
<dbReference type="EMBL" id="VNJK01000001">
    <property type="protein sequence ID" value="TVX94215.1"/>
    <property type="molecule type" value="Genomic_DNA"/>
</dbReference>